<dbReference type="AlphaFoldDB" id="A0A5A7NA24"/>
<dbReference type="RefSeq" id="WP_150007151.1">
    <property type="nucleotide sequence ID" value="NZ_BKCN01000011.1"/>
</dbReference>
<dbReference type="EMBL" id="BKCN01000011">
    <property type="protein sequence ID" value="GER04495.1"/>
    <property type="molecule type" value="Genomic_DNA"/>
</dbReference>
<accession>A0A5A7NA24</accession>
<protein>
    <submittedName>
        <fullName evidence="1">Uncharacterized protein</fullName>
    </submittedName>
</protein>
<gene>
    <name evidence="1" type="ORF">JCM17846_21770</name>
</gene>
<sequence>MRGGDNLRAGRQYARPIYIDRLDETGTARALEPVALDRGDIRPDEAWLQKLIFRFPQILPVQEIEPGFARIVPVCLELPTPAGYADNLFVTEGGDLIIAECKLWRNPQARREVVARSSIMPTPWRHGIMRICKKRS</sequence>
<name>A0A5A7NA24_9PROT</name>
<comment type="caution">
    <text evidence="1">The sequence shown here is derived from an EMBL/GenBank/DDBJ whole genome shotgun (WGS) entry which is preliminary data.</text>
</comment>
<dbReference type="Proteomes" id="UP000324996">
    <property type="component" value="Unassembled WGS sequence"/>
</dbReference>
<organism evidence="1 2">
    <name type="scientific">Iodidimonas nitroreducens</name>
    <dbReference type="NCBI Taxonomy" id="1236968"/>
    <lineage>
        <taxon>Bacteria</taxon>
        <taxon>Pseudomonadati</taxon>
        <taxon>Pseudomonadota</taxon>
        <taxon>Alphaproteobacteria</taxon>
        <taxon>Iodidimonadales</taxon>
        <taxon>Iodidimonadaceae</taxon>
        <taxon>Iodidimonas</taxon>
    </lineage>
</organism>
<proteinExistence type="predicted"/>
<reference evidence="1 2" key="1">
    <citation type="submission" date="2019-09" db="EMBL/GenBank/DDBJ databases">
        <title>NBRP : Genome information of microbial organism related human and environment.</title>
        <authorList>
            <person name="Hattori M."/>
            <person name="Oshima K."/>
            <person name="Inaba H."/>
            <person name="Suda W."/>
            <person name="Sakamoto M."/>
            <person name="Iino T."/>
            <person name="Kitahara M."/>
            <person name="Oshida Y."/>
            <person name="Iida T."/>
            <person name="Kudo T."/>
            <person name="Itoh T."/>
            <person name="Ohkuma M."/>
        </authorList>
    </citation>
    <scope>NUCLEOTIDE SEQUENCE [LARGE SCALE GENOMIC DNA]</scope>
    <source>
        <strain evidence="1 2">Q-1</strain>
    </source>
</reference>
<evidence type="ECO:0000313" key="2">
    <source>
        <dbReference type="Proteomes" id="UP000324996"/>
    </source>
</evidence>
<keyword evidence="2" id="KW-1185">Reference proteome</keyword>
<evidence type="ECO:0000313" key="1">
    <source>
        <dbReference type="EMBL" id="GER04495.1"/>
    </source>
</evidence>